<evidence type="ECO:0000256" key="3">
    <source>
        <dbReference type="ARBA" id="ARBA00023002"/>
    </source>
</evidence>
<proteinExistence type="predicted"/>
<keyword evidence="4" id="KW-0408">Iron</keyword>
<dbReference type="InterPro" id="IPR050651">
    <property type="entry name" value="Plant_Cytochrome_P450_Monoox"/>
</dbReference>
<keyword evidence="1" id="KW-0349">Heme</keyword>
<keyword evidence="5" id="KW-0503">Monooxygenase</keyword>
<keyword evidence="3" id="KW-0560">Oxidoreductase</keyword>
<organism evidence="6">
    <name type="scientific">Medicago truncatula</name>
    <name type="common">Barrel medic</name>
    <name type="synonym">Medicago tribuloides</name>
    <dbReference type="NCBI Taxonomy" id="3880"/>
    <lineage>
        <taxon>Eukaryota</taxon>
        <taxon>Viridiplantae</taxon>
        <taxon>Streptophyta</taxon>
        <taxon>Embryophyta</taxon>
        <taxon>Tracheophyta</taxon>
        <taxon>Spermatophyta</taxon>
        <taxon>Magnoliopsida</taxon>
        <taxon>eudicotyledons</taxon>
        <taxon>Gunneridae</taxon>
        <taxon>Pentapetalae</taxon>
        <taxon>rosids</taxon>
        <taxon>fabids</taxon>
        <taxon>Fabales</taxon>
        <taxon>Fabaceae</taxon>
        <taxon>Papilionoideae</taxon>
        <taxon>50 kb inversion clade</taxon>
        <taxon>NPAAA clade</taxon>
        <taxon>Hologalegina</taxon>
        <taxon>IRL clade</taxon>
        <taxon>Trifolieae</taxon>
        <taxon>Medicago</taxon>
    </lineage>
</organism>
<name>A0A396HX25_MEDTR</name>
<protein>
    <submittedName>
        <fullName evidence="6">Uncharacterized protein</fullName>
    </submittedName>
</protein>
<evidence type="ECO:0000313" key="6">
    <source>
        <dbReference type="EMBL" id="RHN57910.1"/>
    </source>
</evidence>
<evidence type="ECO:0000256" key="1">
    <source>
        <dbReference type="ARBA" id="ARBA00022617"/>
    </source>
</evidence>
<dbReference type="Gramene" id="rna33501">
    <property type="protein sequence ID" value="RHN57910.1"/>
    <property type="gene ID" value="gene33501"/>
</dbReference>
<dbReference type="AlphaFoldDB" id="A0A396HX25"/>
<evidence type="ECO:0000256" key="4">
    <source>
        <dbReference type="ARBA" id="ARBA00023004"/>
    </source>
</evidence>
<dbReference type="GO" id="GO:0004497">
    <property type="term" value="F:monooxygenase activity"/>
    <property type="evidence" value="ECO:0007669"/>
    <property type="project" value="UniProtKB-KW"/>
</dbReference>
<reference evidence="6" key="1">
    <citation type="journal article" date="2018" name="Nat. Plants">
        <title>Whole-genome landscape of Medicago truncatula symbiotic genes.</title>
        <authorList>
            <person name="Pecrix Y."/>
            <person name="Gamas P."/>
            <person name="Carrere S."/>
        </authorList>
    </citation>
    <scope>NUCLEOTIDE SEQUENCE</scope>
    <source>
        <tissue evidence="6">Leaves</tissue>
    </source>
</reference>
<dbReference type="PANTHER" id="PTHR47947">
    <property type="entry name" value="CYTOCHROME P450 82C3-RELATED"/>
    <property type="match status" value="1"/>
</dbReference>
<dbReference type="Proteomes" id="UP000265566">
    <property type="component" value="Chromosome 5"/>
</dbReference>
<gene>
    <name evidence="6" type="ORF">MtrunA17_Chr5g0445471</name>
</gene>
<accession>A0A396HX25</accession>
<comment type="caution">
    <text evidence="6">The sequence shown here is derived from an EMBL/GenBank/DDBJ whole genome shotgun (WGS) entry which is preliminary data.</text>
</comment>
<sequence>MQIQHFRVKEVRTSIKEVYNVWCSRENKSSNYVLVDLKQCFTQLSKNIVLPMLVGKRYFGATNVVDKEEEQKCMKALEEMLRLLGVFTVGGALPFSKMV</sequence>
<dbReference type="PANTHER" id="PTHR47947:SF18">
    <property type="entry name" value="CYTOCHROME P450 82A2"/>
    <property type="match status" value="1"/>
</dbReference>
<evidence type="ECO:0000256" key="5">
    <source>
        <dbReference type="ARBA" id="ARBA00023033"/>
    </source>
</evidence>
<keyword evidence="2" id="KW-0479">Metal-binding</keyword>
<evidence type="ECO:0000256" key="2">
    <source>
        <dbReference type="ARBA" id="ARBA00022723"/>
    </source>
</evidence>
<dbReference type="GO" id="GO:0046872">
    <property type="term" value="F:metal ion binding"/>
    <property type="evidence" value="ECO:0007669"/>
    <property type="project" value="UniProtKB-KW"/>
</dbReference>
<dbReference type="EMBL" id="PSQE01000005">
    <property type="protein sequence ID" value="RHN57910.1"/>
    <property type="molecule type" value="Genomic_DNA"/>
</dbReference>